<reference evidence="2" key="2">
    <citation type="submission" date="2024-01" db="EMBL/GenBank/DDBJ databases">
        <title>Comparative genomics of Cryptococcus and Kwoniella reveals pathogenesis evolution and contrasting modes of karyotype evolution via chromosome fusion or intercentromeric recombination.</title>
        <authorList>
            <person name="Coelho M.A."/>
            <person name="David-Palma M."/>
            <person name="Shea T."/>
            <person name="Bowers K."/>
            <person name="McGinley-Smith S."/>
            <person name="Mohammad A.W."/>
            <person name="Gnirke A."/>
            <person name="Yurkov A.M."/>
            <person name="Nowrousian M."/>
            <person name="Sun S."/>
            <person name="Cuomo C.A."/>
            <person name="Heitman J."/>
        </authorList>
    </citation>
    <scope>NUCLEOTIDE SEQUENCE</scope>
    <source>
        <strain evidence="2">CBS 12478</strain>
    </source>
</reference>
<feature type="region of interest" description="Disordered" evidence="1">
    <location>
        <begin position="95"/>
        <end position="130"/>
    </location>
</feature>
<reference evidence="2" key="1">
    <citation type="submission" date="2017-08" db="EMBL/GenBank/DDBJ databases">
        <authorList>
            <person name="Cuomo C."/>
            <person name="Billmyre B."/>
            <person name="Heitman J."/>
        </authorList>
    </citation>
    <scope>NUCLEOTIDE SEQUENCE</scope>
    <source>
        <strain evidence="2">CBS 12478</strain>
    </source>
</reference>
<feature type="region of interest" description="Disordered" evidence="1">
    <location>
        <begin position="398"/>
        <end position="420"/>
    </location>
</feature>
<organism evidence="2 3">
    <name type="scientific">Kwoniella shandongensis</name>
    <dbReference type="NCBI Taxonomy" id="1734106"/>
    <lineage>
        <taxon>Eukaryota</taxon>
        <taxon>Fungi</taxon>
        <taxon>Dikarya</taxon>
        <taxon>Basidiomycota</taxon>
        <taxon>Agaricomycotina</taxon>
        <taxon>Tremellomycetes</taxon>
        <taxon>Tremellales</taxon>
        <taxon>Cryptococcaceae</taxon>
        <taxon>Kwoniella</taxon>
    </lineage>
</organism>
<feature type="compositionally biased region" description="Polar residues" evidence="1">
    <location>
        <begin position="198"/>
        <end position="213"/>
    </location>
</feature>
<dbReference type="KEGG" id="ksn:43588747"/>
<keyword evidence="3" id="KW-1185">Reference proteome</keyword>
<feature type="compositionally biased region" description="Basic residues" evidence="1">
    <location>
        <begin position="48"/>
        <end position="71"/>
    </location>
</feature>
<dbReference type="GeneID" id="43588747"/>
<feature type="compositionally biased region" description="Polar residues" evidence="1">
    <location>
        <begin position="261"/>
        <end position="273"/>
    </location>
</feature>
<feature type="region of interest" description="Disordered" evidence="1">
    <location>
        <begin position="33"/>
        <end position="71"/>
    </location>
</feature>
<name>A0A5M6C0F3_9TREE</name>
<dbReference type="AlphaFoldDB" id="A0A5M6C0F3"/>
<dbReference type="EMBL" id="CP144051">
    <property type="protein sequence ID" value="WWD16203.1"/>
    <property type="molecule type" value="Genomic_DNA"/>
</dbReference>
<evidence type="ECO:0000313" key="2">
    <source>
        <dbReference type="EMBL" id="WWD16203.1"/>
    </source>
</evidence>
<evidence type="ECO:0000313" key="3">
    <source>
        <dbReference type="Proteomes" id="UP000322225"/>
    </source>
</evidence>
<accession>A0A5M6C0F3</accession>
<protein>
    <submittedName>
        <fullName evidence="2">Uncharacterized protein</fullName>
    </submittedName>
</protein>
<feature type="region of interest" description="Disordered" evidence="1">
    <location>
        <begin position="311"/>
        <end position="343"/>
    </location>
</feature>
<proteinExistence type="predicted"/>
<dbReference type="RefSeq" id="XP_031861089.1">
    <property type="nucleotide sequence ID" value="XM_032004611.1"/>
</dbReference>
<feature type="region of interest" description="Disordered" evidence="1">
    <location>
        <begin position="194"/>
        <end position="225"/>
    </location>
</feature>
<feature type="compositionally biased region" description="Polar residues" evidence="1">
    <location>
        <begin position="398"/>
        <end position="408"/>
    </location>
</feature>
<sequence>MPANYKFKCLWPGCDRFLPVTSCSSGMAMYSLSNTVPVPNSNNGRSNLRSRSRARASTPHRSKRGDKNGFKSKRYLVRLARAGVSTSHVDVDQCSVIDLRSPSPSPDNPTQVTATPPNRHCRPPSRAQNVSSLMERNHFATIERDGSDILLSPDTSDDELPPPSNLLSGHPPYATGRLANKARMIISSEYPPPREISATYSRSHQHRQLSLSPDTPPPEHDQHTTVLTPCEHSEIPATASAPCQRRPRWVVATPTPPPKESNIQRGSPSTTSCPDDDIAMEIAAREQYGNDQTRLSDADDEDDLDVREVRERFEHSKNHPEEVDELDLTDEERPTTPTTPRSVPNAILEANLTSLLADGVCVARCHREDAQAEHIPITPIRKEHNIVLSDTDTDNGMIDSQLTSTSPQIPRRPSRSFRSMEDDISPFTSLWRIVPRCGTTYQTPHAAQPTSPCPLPSTTEIEKMDSIEWDLGRRRNALDRFIYAAKNALVEDSFSTHFPSQTPESPQRGQDRIKHHVSLGMETNDRAVFPPTGYNTSCARVKSNSRLEGDETTKCDESERANLVAMATHVLICSTAQLSSPIYDTGVASEKCEQWIDVERTRGLATELLDLMSSLQEEGKEVGGSLLEGRTLNHGSSLVKTLATIWGVEQR</sequence>
<gene>
    <name evidence="2" type="ORF">CI109_100629</name>
</gene>
<evidence type="ECO:0000256" key="1">
    <source>
        <dbReference type="SAM" id="MobiDB-lite"/>
    </source>
</evidence>
<feature type="region of interest" description="Disordered" evidence="1">
    <location>
        <begin position="148"/>
        <end position="172"/>
    </location>
</feature>
<feature type="compositionally biased region" description="Basic and acidic residues" evidence="1">
    <location>
        <begin position="311"/>
        <end position="321"/>
    </location>
</feature>
<dbReference type="Proteomes" id="UP000322225">
    <property type="component" value="Chromosome 1"/>
</dbReference>
<feature type="region of interest" description="Disordered" evidence="1">
    <location>
        <begin position="253"/>
        <end position="275"/>
    </location>
</feature>